<keyword evidence="2" id="KW-0229">DNA integration</keyword>
<accession>A0A6P2J6J7</accession>
<dbReference type="Pfam" id="PF20172">
    <property type="entry name" value="DUF6538"/>
    <property type="match status" value="1"/>
</dbReference>
<dbReference type="PROSITE" id="PS51898">
    <property type="entry name" value="TYR_RECOMBINASE"/>
    <property type="match status" value="1"/>
</dbReference>
<evidence type="ECO:0000259" key="5">
    <source>
        <dbReference type="PROSITE" id="PS51898"/>
    </source>
</evidence>
<reference evidence="6 7" key="1">
    <citation type="submission" date="2019-09" db="EMBL/GenBank/DDBJ databases">
        <authorList>
            <person name="Depoorter E."/>
        </authorList>
    </citation>
    <scope>NUCLEOTIDE SEQUENCE [LARGE SCALE GENOMIC DNA]</scope>
    <source>
        <strain evidence="6">LMG 13014</strain>
    </source>
</reference>
<name>A0A6P2J6J7_9BURK</name>
<protein>
    <submittedName>
        <fullName evidence="6">Integrase family protein</fullName>
    </submittedName>
</protein>
<feature type="domain" description="Tyr recombinase" evidence="5">
    <location>
        <begin position="409"/>
        <end position="625"/>
    </location>
</feature>
<proteinExistence type="inferred from homology"/>
<organism evidence="6 7">
    <name type="scientific">Burkholderia aenigmatica</name>
    <dbReference type="NCBI Taxonomy" id="2015348"/>
    <lineage>
        <taxon>Bacteria</taxon>
        <taxon>Pseudomonadati</taxon>
        <taxon>Pseudomonadota</taxon>
        <taxon>Betaproteobacteria</taxon>
        <taxon>Burkholderiales</taxon>
        <taxon>Burkholderiaceae</taxon>
        <taxon>Burkholderia</taxon>
        <taxon>Burkholderia cepacia complex</taxon>
    </lineage>
</organism>
<evidence type="ECO:0000313" key="6">
    <source>
        <dbReference type="EMBL" id="VWB37005.1"/>
    </source>
</evidence>
<dbReference type="InterPro" id="IPR050090">
    <property type="entry name" value="Tyrosine_recombinase_XerCD"/>
</dbReference>
<dbReference type="GO" id="GO:0003677">
    <property type="term" value="F:DNA binding"/>
    <property type="evidence" value="ECO:0007669"/>
    <property type="project" value="UniProtKB-KW"/>
</dbReference>
<dbReference type="InterPro" id="IPR013762">
    <property type="entry name" value="Integrase-like_cat_sf"/>
</dbReference>
<evidence type="ECO:0000313" key="7">
    <source>
        <dbReference type="Proteomes" id="UP000494261"/>
    </source>
</evidence>
<dbReference type="SUPFAM" id="SSF56349">
    <property type="entry name" value="DNA breaking-rejoining enzymes"/>
    <property type="match status" value="1"/>
</dbReference>
<evidence type="ECO:0000256" key="1">
    <source>
        <dbReference type="ARBA" id="ARBA00008857"/>
    </source>
</evidence>
<evidence type="ECO:0000256" key="4">
    <source>
        <dbReference type="ARBA" id="ARBA00023172"/>
    </source>
</evidence>
<dbReference type="Proteomes" id="UP000494261">
    <property type="component" value="Unassembled WGS sequence"/>
</dbReference>
<dbReference type="Gene3D" id="1.10.443.10">
    <property type="entry name" value="Intergrase catalytic core"/>
    <property type="match status" value="1"/>
</dbReference>
<dbReference type="EMBL" id="CABVQC010000007">
    <property type="protein sequence ID" value="VWB37005.1"/>
    <property type="molecule type" value="Genomic_DNA"/>
</dbReference>
<dbReference type="InterPro" id="IPR046668">
    <property type="entry name" value="DUF6538"/>
</dbReference>
<dbReference type="GO" id="GO:0006310">
    <property type="term" value="P:DNA recombination"/>
    <property type="evidence" value="ECO:0007669"/>
    <property type="project" value="UniProtKB-KW"/>
</dbReference>
<dbReference type="RefSeq" id="WP_175021859.1">
    <property type="nucleotide sequence ID" value="NZ_CABVQC010000007.1"/>
</dbReference>
<keyword evidence="4" id="KW-0233">DNA recombination</keyword>
<keyword evidence="3" id="KW-0238">DNA-binding</keyword>
<dbReference type="InterPro" id="IPR011010">
    <property type="entry name" value="DNA_brk_join_enz"/>
</dbReference>
<evidence type="ECO:0000256" key="2">
    <source>
        <dbReference type="ARBA" id="ARBA00022908"/>
    </source>
</evidence>
<dbReference type="GO" id="GO:0015074">
    <property type="term" value="P:DNA integration"/>
    <property type="evidence" value="ECO:0007669"/>
    <property type="project" value="UniProtKB-KW"/>
</dbReference>
<dbReference type="InterPro" id="IPR002104">
    <property type="entry name" value="Integrase_catalytic"/>
</dbReference>
<dbReference type="PANTHER" id="PTHR30349:SF41">
    <property type="entry name" value="INTEGRASE_RECOMBINASE PROTEIN MJ0367-RELATED"/>
    <property type="match status" value="1"/>
</dbReference>
<dbReference type="AlphaFoldDB" id="A0A6P2J6J7"/>
<dbReference type="Pfam" id="PF00589">
    <property type="entry name" value="Phage_integrase"/>
    <property type="match status" value="1"/>
</dbReference>
<gene>
    <name evidence="6" type="ORF">BLA13014_01507</name>
</gene>
<sequence>MAQTSCLYRRPSGIYVVRLVVPKRLRSAVGKNEIHASTRLRDWEAAKLVAHQIQSHWRGHFMTLDIEKLRAGNPLLDGEGMIPIVEAARTVGMQAESLANELLNDGGPVFTHLHGQSCWRVPVLNDLDRDFGGEFIWNEVEINGERTVHTGTVRVLDGRATLQQVITAGAAQEGVFRDGKSAGIFLDDPIAIDLARCIVYKTAVTKVRARLVASLSPASTVALPPPSIISSASIAALSVPSPSATVGAVPTGLPTRIEPTPVVFDPITAKHGKKRFWDLFELYARSRTWGEDQTRRMTTEARLFRDLMGDPELGEIELETIDQYASRLAQLPSDIYLAKRRFGTESLDDLIRIAEREGLELKREATIKGHIGRLSEILAFGERKHMLRFNPASDYKRGDGRFNAPRAQDERHAFTSQELSLIFAQDWFATGAGSFNRTGWTTWRPHYYWLPLLGLFTGGRINELCQLYLSDIHQTEGGAWYLDFNLMGPDKVDESDKSLKTINALRVVPLHDRLVQLGLPEYVQTLRKAGYTRLFPELKRDAVKGYGKPASSWFNERFLGRTLGIERNGMKTFHSFRHTFLTATERLGTPERVMAQIAGHQRGDTESWNRYAKDRDADQLAAVINGLTFREANGIAPFIASDGIRAIECAKRQKELVRRGSSGTRADEPLVLN</sequence>
<comment type="similarity">
    <text evidence="1">Belongs to the 'phage' integrase family.</text>
</comment>
<evidence type="ECO:0000256" key="3">
    <source>
        <dbReference type="ARBA" id="ARBA00023125"/>
    </source>
</evidence>
<dbReference type="CDD" id="cd01184">
    <property type="entry name" value="INT_C_like_1"/>
    <property type="match status" value="1"/>
</dbReference>
<dbReference type="PANTHER" id="PTHR30349">
    <property type="entry name" value="PHAGE INTEGRASE-RELATED"/>
    <property type="match status" value="1"/>
</dbReference>